<evidence type="ECO:0000256" key="1">
    <source>
        <dbReference type="SAM" id="Phobius"/>
    </source>
</evidence>
<evidence type="ECO:0000313" key="3">
    <source>
        <dbReference type="Proteomes" id="UP000078049"/>
    </source>
</evidence>
<reference evidence="2 3" key="1">
    <citation type="submission" date="2014-04" db="EMBL/GenBank/DDBJ databases">
        <title>Detecting global and local adaptation in a worldwide sample of Helicobacter pylori genomes.</title>
        <authorList>
            <person name="Montano V."/>
            <person name="Didelot X."/>
            <person name="Foll M."/>
            <person name="Linz B."/>
            <person name="Reinhardt R."/>
            <person name="Suerbaum S."/>
            <person name="Moodley Y."/>
            <person name="Jensen J.D."/>
        </authorList>
    </citation>
    <scope>NUCLEOTIDE SEQUENCE [LARGE SCALE GENOMIC DNA]</scope>
    <source>
        <strain evidence="3">ausabrJ05</strain>
    </source>
</reference>
<accession>A0A1A9H6W4</accession>
<dbReference type="AlphaFoldDB" id="A0A1A9H6W4"/>
<dbReference type="EMBL" id="CP011485">
    <property type="protein sequence ID" value="ANH46367.1"/>
    <property type="molecule type" value="Genomic_DNA"/>
</dbReference>
<evidence type="ECO:0000313" key="2">
    <source>
        <dbReference type="EMBL" id="ANH46367.1"/>
    </source>
</evidence>
<protein>
    <submittedName>
        <fullName evidence="2">Uncharacterized protein</fullName>
    </submittedName>
</protein>
<proteinExistence type="predicted"/>
<dbReference type="PATRIC" id="fig|210.2440.peg.79"/>
<keyword evidence="1" id="KW-0812">Transmembrane</keyword>
<keyword evidence="1" id="KW-0472">Membrane</keyword>
<sequence length="62" mass="7350">MVSFFFFCFFLLCLFCWGVRFCLREGFLKTKGALKNRTFCFLGFIFYFGLFSKVVLISKNSL</sequence>
<name>A0A1A9H6W4_HELPX</name>
<keyword evidence="1" id="KW-1133">Transmembrane helix</keyword>
<gene>
    <name evidence="2" type="ORF">AA973_00400</name>
</gene>
<feature type="transmembrane region" description="Helical" evidence="1">
    <location>
        <begin position="34"/>
        <end position="56"/>
    </location>
</feature>
<dbReference type="Proteomes" id="UP000078049">
    <property type="component" value="Chromosome"/>
</dbReference>
<organism evidence="2 3">
    <name type="scientific">Helicobacter pylori</name>
    <name type="common">Campylobacter pylori</name>
    <dbReference type="NCBI Taxonomy" id="210"/>
    <lineage>
        <taxon>Bacteria</taxon>
        <taxon>Pseudomonadati</taxon>
        <taxon>Campylobacterota</taxon>
        <taxon>Epsilonproteobacteria</taxon>
        <taxon>Campylobacterales</taxon>
        <taxon>Helicobacteraceae</taxon>
        <taxon>Helicobacter</taxon>
    </lineage>
</organism>